<evidence type="ECO:0000256" key="7">
    <source>
        <dbReference type="SAM" id="Phobius"/>
    </source>
</evidence>
<evidence type="ECO:0000313" key="9">
    <source>
        <dbReference type="Proteomes" id="UP000694726"/>
    </source>
</evidence>
<keyword evidence="5 7" id="KW-0472">Membrane</keyword>
<evidence type="ECO:0000256" key="5">
    <source>
        <dbReference type="ARBA" id="ARBA00023136"/>
    </source>
</evidence>
<feature type="transmembrane region" description="Helical" evidence="7">
    <location>
        <begin position="57"/>
        <end position="79"/>
    </location>
</feature>
<dbReference type="InterPro" id="IPR007593">
    <property type="entry name" value="CD225/Dispanin_fam"/>
</dbReference>
<dbReference type="AlphaFoldDB" id="A0A8D0QDU5"/>
<protein>
    <recommendedName>
        <fullName evidence="10">Interferon-induced transmembrane protein 3</fullName>
    </recommendedName>
</protein>
<dbReference type="Ensembl" id="ENSSSCT00015110434.1">
    <property type="protein sequence ID" value="ENSSSCP00015047181.1"/>
    <property type="gene ID" value="ENSSSCG00015081032.1"/>
</dbReference>
<evidence type="ECO:0008006" key="10">
    <source>
        <dbReference type="Google" id="ProtNLM"/>
    </source>
</evidence>
<evidence type="ECO:0000256" key="6">
    <source>
        <dbReference type="SAM" id="MobiDB-lite"/>
    </source>
</evidence>
<comment type="subcellular location">
    <subcellularLocation>
        <location evidence="1">Membrane</location>
    </subcellularLocation>
</comment>
<dbReference type="PANTHER" id="PTHR13999">
    <property type="entry name" value="INTERFERON INDUCIBLE TRANSMEMBRANE PROTEIN"/>
    <property type="match status" value="1"/>
</dbReference>
<dbReference type="GO" id="GO:0016020">
    <property type="term" value="C:membrane"/>
    <property type="evidence" value="ECO:0007669"/>
    <property type="project" value="UniProtKB-SubCell"/>
</dbReference>
<reference evidence="8" key="1">
    <citation type="submission" date="2025-08" db="UniProtKB">
        <authorList>
            <consortium name="Ensembl"/>
        </authorList>
    </citation>
    <scope>IDENTIFICATION</scope>
</reference>
<evidence type="ECO:0000313" key="8">
    <source>
        <dbReference type="Ensembl" id="ENSSSCP00015047181.1"/>
    </source>
</evidence>
<feature type="region of interest" description="Disordered" evidence="6">
    <location>
        <begin position="215"/>
        <end position="250"/>
    </location>
</feature>
<evidence type="ECO:0000256" key="1">
    <source>
        <dbReference type="ARBA" id="ARBA00004370"/>
    </source>
</evidence>
<keyword evidence="3 7" id="KW-0812">Transmembrane</keyword>
<dbReference type="Proteomes" id="UP000694726">
    <property type="component" value="Unplaced"/>
</dbReference>
<dbReference type="PANTHER" id="PTHR13999:SF4">
    <property type="entry name" value="INTERFERON-INDUCED TRANSMEMBRANE PROTEIN 3"/>
    <property type="match status" value="1"/>
</dbReference>
<dbReference type="InterPro" id="IPR051517">
    <property type="entry name" value="IFITM_antiviral_protein"/>
</dbReference>
<comment type="similarity">
    <text evidence="2">Belongs to the CD225/Dispanin family.</text>
</comment>
<evidence type="ECO:0000256" key="2">
    <source>
        <dbReference type="ARBA" id="ARBA00006843"/>
    </source>
</evidence>
<dbReference type="Pfam" id="PF04505">
    <property type="entry name" value="CD225"/>
    <property type="match status" value="1"/>
</dbReference>
<proteinExistence type="inferred from homology"/>
<organism evidence="8 9">
    <name type="scientific">Sus scrofa</name>
    <name type="common">Pig</name>
    <dbReference type="NCBI Taxonomy" id="9823"/>
    <lineage>
        <taxon>Eukaryota</taxon>
        <taxon>Metazoa</taxon>
        <taxon>Chordata</taxon>
        <taxon>Craniata</taxon>
        <taxon>Vertebrata</taxon>
        <taxon>Euteleostomi</taxon>
        <taxon>Mammalia</taxon>
        <taxon>Eutheria</taxon>
        <taxon>Laurasiatheria</taxon>
        <taxon>Artiodactyla</taxon>
        <taxon>Suina</taxon>
        <taxon>Suidae</taxon>
        <taxon>Sus</taxon>
    </lineage>
</organism>
<keyword evidence="4 7" id="KW-1133">Transmembrane helix</keyword>
<sequence length="288" mass="30957">MNCASQPFFTGAHGGPPTYEMLKEEHEVAVLGAPQTSAPVATTVINIRSETSVPDHVVWSLFNTLFMNWCCLGFVAFAYSVKARDRKMVGDIIGAQSYASTAKCLNIWALILGLLLTIAFIIVCTTGSLVIFQAVLQPLLSQQHIHMCVYSLIKESLFLAPSVLCFHLGRGPGESPSLALRMSPPRLSHWLCCSESGWASPQAWPVLGPSPGAATGRGLGGRGSSGEGPCWVQNPLGPVDKKAKNENRTQQNKKPWSFCCAARGPAASLTCWDAASLLSPHSGLRIRH</sequence>
<evidence type="ECO:0000256" key="4">
    <source>
        <dbReference type="ARBA" id="ARBA00022989"/>
    </source>
</evidence>
<feature type="transmembrane region" description="Helical" evidence="7">
    <location>
        <begin position="107"/>
        <end position="132"/>
    </location>
</feature>
<evidence type="ECO:0000256" key="3">
    <source>
        <dbReference type="ARBA" id="ARBA00022692"/>
    </source>
</evidence>
<feature type="compositionally biased region" description="Gly residues" evidence="6">
    <location>
        <begin position="215"/>
        <end position="226"/>
    </location>
</feature>
<name>A0A8D0QDU5_PIG</name>
<accession>A0A8D0QDU5</accession>